<dbReference type="NCBIfam" id="TIGR00006">
    <property type="entry name" value="16S rRNA (cytosine(1402)-N(4))-methyltransferase RsmH"/>
    <property type="match status" value="1"/>
</dbReference>
<comment type="catalytic activity">
    <reaction evidence="7">
        <text>cytidine(1402) in 16S rRNA + S-adenosyl-L-methionine = N(4)-methylcytidine(1402) in 16S rRNA + S-adenosyl-L-homocysteine + H(+)</text>
        <dbReference type="Rhea" id="RHEA:42928"/>
        <dbReference type="Rhea" id="RHEA-COMP:10286"/>
        <dbReference type="Rhea" id="RHEA-COMP:10287"/>
        <dbReference type="ChEBI" id="CHEBI:15378"/>
        <dbReference type="ChEBI" id="CHEBI:57856"/>
        <dbReference type="ChEBI" id="CHEBI:59789"/>
        <dbReference type="ChEBI" id="CHEBI:74506"/>
        <dbReference type="ChEBI" id="CHEBI:82748"/>
        <dbReference type="EC" id="2.1.1.199"/>
    </reaction>
</comment>
<feature type="binding site" evidence="7">
    <location>
        <position position="98"/>
    </location>
    <ligand>
        <name>S-adenosyl-L-methionine</name>
        <dbReference type="ChEBI" id="CHEBI:59789"/>
    </ligand>
</feature>
<keyword evidence="9" id="KW-1185">Reference proteome</keyword>
<dbReference type="Pfam" id="PF01795">
    <property type="entry name" value="Methyltransf_5"/>
    <property type="match status" value="1"/>
</dbReference>
<name>A0ABY5RAF0_9MOLU</name>
<comment type="similarity">
    <text evidence="1 7">Belongs to the methyltransferase superfamily. RsmH family.</text>
</comment>
<dbReference type="GO" id="GO:0032259">
    <property type="term" value="P:methylation"/>
    <property type="evidence" value="ECO:0007669"/>
    <property type="project" value="UniProtKB-KW"/>
</dbReference>
<evidence type="ECO:0000256" key="3">
    <source>
        <dbReference type="ARBA" id="ARBA00022552"/>
    </source>
</evidence>
<evidence type="ECO:0000256" key="5">
    <source>
        <dbReference type="ARBA" id="ARBA00022679"/>
    </source>
</evidence>
<reference evidence="8" key="1">
    <citation type="submission" date="2022-08" db="EMBL/GenBank/DDBJ databases">
        <title>Complete genome of Mycoplasma iguanae type strain 2327.</title>
        <authorList>
            <person name="Spergser J."/>
        </authorList>
    </citation>
    <scope>NUCLEOTIDE SEQUENCE</scope>
    <source>
        <strain evidence="8">2327</strain>
    </source>
</reference>
<dbReference type="InterPro" id="IPR029063">
    <property type="entry name" value="SAM-dependent_MTases_sf"/>
</dbReference>
<feature type="binding site" evidence="7">
    <location>
        <begin position="31"/>
        <end position="33"/>
    </location>
    <ligand>
        <name>S-adenosyl-L-methionine</name>
        <dbReference type="ChEBI" id="CHEBI:59789"/>
    </ligand>
</feature>
<dbReference type="HAMAP" id="MF_01007">
    <property type="entry name" value="16SrRNA_methyltr_H"/>
    <property type="match status" value="1"/>
</dbReference>
<organism evidence="8 9">
    <name type="scientific">Mycoplasma iguanae</name>
    <dbReference type="NCBI Taxonomy" id="292461"/>
    <lineage>
        <taxon>Bacteria</taxon>
        <taxon>Bacillati</taxon>
        <taxon>Mycoplasmatota</taxon>
        <taxon>Mollicutes</taxon>
        <taxon>Mycoplasmataceae</taxon>
        <taxon>Mycoplasma</taxon>
    </lineage>
</organism>
<evidence type="ECO:0000256" key="2">
    <source>
        <dbReference type="ARBA" id="ARBA00022490"/>
    </source>
</evidence>
<keyword evidence="3 7" id="KW-0698">rRNA processing</keyword>
<keyword evidence="2 7" id="KW-0963">Cytoplasm</keyword>
<dbReference type="GO" id="GO:0008168">
    <property type="term" value="F:methyltransferase activity"/>
    <property type="evidence" value="ECO:0007669"/>
    <property type="project" value="UniProtKB-KW"/>
</dbReference>
<evidence type="ECO:0000256" key="1">
    <source>
        <dbReference type="ARBA" id="ARBA00010396"/>
    </source>
</evidence>
<sequence>MKHQPVLLKEVLQALDIQANETYVDLTLGRAGHSEKILEGLTTGLLVAFDKDQEAIEESSLYLSKRFTNFHLVHADFQNIEQELKKLKIESVKGILIDLGVSSPQLDAAERGFSYNKNARLDMRMNKDQDLDAHFIVNNYSEVQLVNIFKTYADVKLPQKVAKSIIENRPINTTLELVEIIKHSLPAYLVRQKNPAKAVFQALRVEVNNELESLKKMLKDSLQFLTKNSKLAIITFHSIEDRIVKNFFGNLIKGVHHHKLPILEEKQWKVKVYNPSAAEILENPRSRSAKLRVLTKLF</sequence>
<evidence type="ECO:0000256" key="6">
    <source>
        <dbReference type="ARBA" id="ARBA00022691"/>
    </source>
</evidence>
<accession>A0ABY5RAF0</accession>
<protein>
    <recommendedName>
        <fullName evidence="7">Ribosomal RNA small subunit methyltransferase H</fullName>
        <ecNumber evidence="7">2.1.1.199</ecNumber>
    </recommendedName>
    <alternativeName>
        <fullName evidence="7">16S rRNA m(4)C1402 methyltransferase</fullName>
    </alternativeName>
    <alternativeName>
        <fullName evidence="7">rRNA (cytosine-N(4)-)-methyltransferase RsmH</fullName>
    </alternativeName>
</protein>
<dbReference type="Proteomes" id="UP001059252">
    <property type="component" value="Chromosome"/>
</dbReference>
<dbReference type="SUPFAM" id="SSF53335">
    <property type="entry name" value="S-adenosyl-L-methionine-dependent methyltransferases"/>
    <property type="match status" value="1"/>
</dbReference>
<evidence type="ECO:0000256" key="4">
    <source>
        <dbReference type="ARBA" id="ARBA00022603"/>
    </source>
</evidence>
<feature type="binding site" evidence="7">
    <location>
        <position position="77"/>
    </location>
    <ligand>
        <name>S-adenosyl-L-methionine</name>
        <dbReference type="ChEBI" id="CHEBI:59789"/>
    </ligand>
</feature>
<dbReference type="PANTHER" id="PTHR11265">
    <property type="entry name" value="S-ADENOSYL-METHYLTRANSFERASE MRAW"/>
    <property type="match status" value="1"/>
</dbReference>
<dbReference type="PANTHER" id="PTHR11265:SF0">
    <property type="entry name" value="12S RRNA N4-METHYLCYTIDINE METHYLTRANSFERASE"/>
    <property type="match status" value="1"/>
</dbReference>
<proteinExistence type="inferred from homology"/>
<dbReference type="SUPFAM" id="SSF81799">
    <property type="entry name" value="Putative methyltransferase TM0872, insert domain"/>
    <property type="match status" value="1"/>
</dbReference>
<keyword evidence="4 7" id="KW-0489">Methyltransferase</keyword>
<evidence type="ECO:0000256" key="7">
    <source>
        <dbReference type="HAMAP-Rule" id="MF_01007"/>
    </source>
</evidence>
<keyword evidence="5 7" id="KW-0808">Transferase</keyword>
<comment type="subcellular location">
    <subcellularLocation>
        <location evidence="7">Cytoplasm</location>
    </subcellularLocation>
</comment>
<dbReference type="EC" id="2.1.1.199" evidence="7"/>
<dbReference type="Gene3D" id="1.10.150.170">
    <property type="entry name" value="Putative methyltransferase TM0872, insert domain"/>
    <property type="match status" value="1"/>
</dbReference>
<dbReference type="InterPro" id="IPR002903">
    <property type="entry name" value="RsmH"/>
</dbReference>
<comment type="function">
    <text evidence="7">Specifically methylates the N4 position of cytidine in position 1402 (C1402) of 16S rRNA.</text>
</comment>
<evidence type="ECO:0000313" key="9">
    <source>
        <dbReference type="Proteomes" id="UP001059252"/>
    </source>
</evidence>
<keyword evidence="6 7" id="KW-0949">S-adenosyl-L-methionine</keyword>
<dbReference type="InterPro" id="IPR023397">
    <property type="entry name" value="SAM-dep_MeTrfase_MraW_recog"/>
</dbReference>
<dbReference type="PIRSF" id="PIRSF004486">
    <property type="entry name" value="MraW"/>
    <property type="match status" value="1"/>
</dbReference>
<dbReference type="EMBL" id="CP102734">
    <property type="protein sequence ID" value="UVD81965.1"/>
    <property type="molecule type" value="Genomic_DNA"/>
</dbReference>
<feature type="binding site" evidence="7">
    <location>
        <position position="50"/>
    </location>
    <ligand>
        <name>S-adenosyl-L-methionine</name>
        <dbReference type="ChEBI" id="CHEBI:59789"/>
    </ligand>
</feature>
<gene>
    <name evidence="7 8" type="primary">rsmH</name>
    <name evidence="8" type="ORF">NV226_01510</name>
</gene>
<feature type="binding site" evidence="7">
    <location>
        <position position="105"/>
    </location>
    <ligand>
        <name>S-adenosyl-L-methionine</name>
        <dbReference type="ChEBI" id="CHEBI:59789"/>
    </ligand>
</feature>
<dbReference type="RefSeq" id="WP_258211139.1">
    <property type="nucleotide sequence ID" value="NZ_CP102734.1"/>
</dbReference>
<evidence type="ECO:0000313" key="8">
    <source>
        <dbReference type="EMBL" id="UVD81965.1"/>
    </source>
</evidence>
<dbReference type="Gene3D" id="3.40.50.150">
    <property type="entry name" value="Vaccinia Virus protein VP39"/>
    <property type="match status" value="1"/>
</dbReference>